<dbReference type="PROSITE" id="PS51160">
    <property type="entry name" value="ACYLPHOSPHATASE_3"/>
    <property type="match status" value="1"/>
</dbReference>
<protein>
    <recommendedName>
        <fullName evidence="2 4">acylphosphatase</fullName>
        <ecNumber evidence="2 4">3.6.1.7</ecNumber>
    </recommendedName>
</protein>
<keyword evidence="4" id="KW-0378">Hydrolase</keyword>
<dbReference type="Pfam" id="PF00708">
    <property type="entry name" value="Acylphosphatase"/>
    <property type="match status" value="1"/>
</dbReference>
<sequence>MSETKSIHVVIRGRVQGVFYRKWTQERARHHGIAGWVRNRDDGAVEGIFSGPAEAVDALVAECRDGPPAARVESIDITVAESVPGQGFEVTD</sequence>
<dbReference type="EMBL" id="BJZV01000005">
    <property type="protein sequence ID" value="GEP09435.1"/>
    <property type="molecule type" value="Genomic_DNA"/>
</dbReference>
<dbReference type="InterPro" id="IPR020456">
    <property type="entry name" value="Acylphosphatase"/>
</dbReference>
<dbReference type="Gene3D" id="3.30.70.100">
    <property type="match status" value="1"/>
</dbReference>
<evidence type="ECO:0000256" key="4">
    <source>
        <dbReference type="PROSITE-ProRule" id="PRU00520"/>
    </source>
</evidence>
<dbReference type="PRINTS" id="PR00112">
    <property type="entry name" value="ACYLPHPHTASE"/>
</dbReference>
<evidence type="ECO:0000256" key="2">
    <source>
        <dbReference type="ARBA" id="ARBA00012150"/>
    </source>
</evidence>
<dbReference type="Proteomes" id="UP000321750">
    <property type="component" value="Unassembled WGS sequence"/>
</dbReference>
<proteinExistence type="inferred from homology"/>
<comment type="similarity">
    <text evidence="1 5">Belongs to the acylphosphatase family.</text>
</comment>
<dbReference type="RefSeq" id="WP_147045756.1">
    <property type="nucleotide sequence ID" value="NZ_BJZV01000005.1"/>
</dbReference>
<comment type="caution">
    <text evidence="7">The sequence shown here is derived from an EMBL/GenBank/DDBJ whole genome shotgun (WGS) entry which is preliminary data.</text>
</comment>
<evidence type="ECO:0000256" key="3">
    <source>
        <dbReference type="ARBA" id="ARBA00047645"/>
    </source>
</evidence>
<feature type="active site" evidence="4">
    <location>
        <position position="39"/>
    </location>
</feature>
<gene>
    <name evidence="7" type="primary">acyP</name>
    <name evidence="7" type="ORF">MGN01_12800</name>
</gene>
<accession>A0A512JHK5</accession>
<feature type="active site" evidence="4">
    <location>
        <position position="21"/>
    </location>
</feature>
<evidence type="ECO:0000259" key="6">
    <source>
        <dbReference type="PROSITE" id="PS51160"/>
    </source>
</evidence>
<dbReference type="InterPro" id="IPR017968">
    <property type="entry name" value="Acylphosphatase_CS"/>
</dbReference>
<keyword evidence="8" id="KW-1185">Reference proteome</keyword>
<dbReference type="AlphaFoldDB" id="A0A512JHK5"/>
<dbReference type="EC" id="3.6.1.7" evidence="2 4"/>
<dbReference type="PROSITE" id="PS00151">
    <property type="entry name" value="ACYLPHOSPHATASE_2"/>
    <property type="match status" value="1"/>
</dbReference>
<dbReference type="OrthoDB" id="5295388at2"/>
<evidence type="ECO:0000313" key="8">
    <source>
        <dbReference type="Proteomes" id="UP000321750"/>
    </source>
</evidence>
<dbReference type="InterPro" id="IPR036046">
    <property type="entry name" value="Acylphosphatase-like_dom_sf"/>
</dbReference>
<dbReference type="GO" id="GO:0003998">
    <property type="term" value="F:acylphosphatase activity"/>
    <property type="evidence" value="ECO:0007669"/>
    <property type="project" value="UniProtKB-EC"/>
</dbReference>
<dbReference type="SUPFAM" id="SSF54975">
    <property type="entry name" value="Acylphosphatase/BLUF domain-like"/>
    <property type="match status" value="1"/>
</dbReference>
<name>A0A512JHK5_9HYPH</name>
<dbReference type="InterPro" id="IPR001792">
    <property type="entry name" value="Acylphosphatase-like_dom"/>
</dbReference>
<reference evidence="7 8" key="1">
    <citation type="submission" date="2019-07" db="EMBL/GenBank/DDBJ databases">
        <title>Whole genome shotgun sequence of Methylobacterium gnaphalii NBRC 107716.</title>
        <authorList>
            <person name="Hosoyama A."/>
            <person name="Uohara A."/>
            <person name="Ohji S."/>
            <person name="Ichikawa N."/>
        </authorList>
    </citation>
    <scope>NUCLEOTIDE SEQUENCE [LARGE SCALE GENOMIC DNA]</scope>
    <source>
        <strain evidence="7 8">NBRC 107716</strain>
    </source>
</reference>
<evidence type="ECO:0000256" key="5">
    <source>
        <dbReference type="RuleBase" id="RU004168"/>
    </source>
</evidence>
<organism evidence="7 8">
    <name type="scientific">Methylobacterium gnaphalii</name>
    <dbReference type="NCBI Taxonomy" id="1010610"/>
    <lineage>
        <taxon>Bacteria</taxon>
        <taxon>Pseudomonadati</taxon>
        <taxon>Pseudomonadota</taxon>
        <taxon>Alphaproteobacteria</taxon>
        <taxon>Hyphomicrobiales</taxon>
        <taxon>Methylobacteriaceae</taxon>
        <taxon>Methylobacterium</taxon>
    </lineage>
</organism>
<dbReference type="PANTHER" id="PTHR47268">
    <property type="entry name" value="ACYLPHOSPHATASE"/>
    <property type="match status" value="1"/>
</dbReference>
<dbReference type="PANTHER" id="PTHR47268:SF4">
    <property type="entry name" value="ACYLPHOSPHATASE"/>
    <property type="match status" value="1"/>
</dbReference>
<comment type="catalytic activity">
    <reaction evidence="3 4">
        <text>an acyl phosphate + H2O = a carboxylate + phosphate + H(+)</text>
        <dbReference type="Rhea" id="RHEA:14965"/>
        <dbReference type="ChEBI" id="CHEBI:15377"/>
        <dbReference type="ChEBI" id="CHEBI:15378"/>
        <dbReference type="ChEBI" id="CHEBI:29067"/>
        <dbReference type="ChEBI" id="CHEBI:43474"/>
        <dbReference type="ChEBI" id="CHEBI:59918"/>
        <dbReference type="EC" id="3.6.1.7"/>
    </reaction>
</comment>
<evidence type="ECO:0000256" key="1">
    <source>
        <dbReference type="ARBA" id="ARBA00005614"/>
    </source>
</evidence>
<evidence type="ECO:0000313" key="7">
    <source>
        <dbReference type="EMBL" id="GEP09435.1"/>
    </source>
</evidence>
<feature type="domain" description="Acylphosphatase-like" evidence="6">
    <location>
        <begin position="6"/>
        <end position="92"/>
    </location>
</feature>